<gene>
    <name evidence="2" type="ORF">BDU57DRAFT_521527</name>
</gene>
<name>A0A6A5QC11_AMPQU</name>
<dbReference type="AlphaFoldDB" id="A0A6A5QC11"/>
<sequence>MAIERLRQPWRICPPTRISYPLMYSVLLAFCAFLLPLASIIQLRTVASTLHLSVLYTIPYMNGPSLVLHAELTLRQRCLMLTVSDCGARRRCVRYVARSNVL</sequence>
<dbReference type="EMBL" id="ML979139">
    <property type="protein sequence ID" value="KAF1912929.1"/>
    <property type="molecule type" value="Genomic_DNA"/>
</dbReference>
<keyword evidence="3" id="KW-1185">Reference proteome</keyword>
<protein>
    <submittedName>
        <fullName evidence="2">Uncharacterized protein</fullName>
    </submittedName>
</protein>
<dbReference type="Proteomes" id="UP000800096">
    <property type="component" value="Unassembled WGS sequence"/>
</dbReference>
<evidence type="ECO:0000313" key="3">
    <source>
        <dbReference type="Proteomes" id="UP000800096"/>
    </source>
</evidence>
<organism evidence="2 3">
    <name type="scientific">Ampelomyces quisqualis</name>
    <name type="common">Powdery mildew agent</name>
    <dbReference type="NCBI Taxonomy" id="50730"/>
    <lineage>
        <taxon>Eukaryota</taxon>
        <taxon>Fungi</taxon>
        <taxon>Dikarya</taxon>
        <taxon>Ascomycota</taxon>
        <taxon>Pezizomycotina</taxon>
        <taxon>Dothideomycetes</taxon>
        <taxon>Pleosporomycetidae</taxon>
        <taxon>Pleosporales</taxon>
        <taxon>Pleosporineae</taxon>
        <taxon>Phaeosphaeriaceae</taxon>
        <taxon>Ampelomyces</taxon>
    </lineage>
</organism>
<keyword evidence="1" id="KW-0812">Transmembrane</keyword>
<feature type="transmembrane region" description="Helical" evidence="1">
    <location>
        <begin position="21"/>
        <end position="41"/>
    </location>
</feature>
<evidence type="ECO:0000313" key="2">
    <source>
        <dbReference type="EMBL" id="KAF1912929.1"/>
    </source>
</evidence>
<keyword evidence="1" id="KW-0472">Membrane</keyword>
<evidence type="ECO:0000256" key="1">
    <source>
        <dbReference type="SAM" id="Phobius"/>
    </source>
</evidence>
<proteinExistence type="predicted"/>
<reference evidence="2" key="1">
    <citation type="journal article" date="2020" name="Stud. Mycol.">
        <title>101 Dothideomycetes genomes: a test case for predicting lifestyles and emergence of pathogens.</title>
        <authorList>
            <person name="Haridas S."/>
            <person name="Albert R."/>
            <person name="Binder M."/>
            <person name="Bloem J."/>
            <person name="Labutti K."/>
            <person name="Salamov A."/>
            <person name="Andreopoulos B."/>
            <person name="Baker S."/>
            <person name="Barry K."/>
            <person name="Bills G."/>
            <person name="Bluhm B."/>
            <person name="Cannon C."/>
            <person name="Castanera R."/>
            <person name="Culley D."/>
            <person name="Daum C."/>
            <person name="Ezra D."/>
            <person name="Gonzalez J."/>
            <person name="Henrissat B."/>
            <person name="Kuo A."/>
            <person name="Liang C."/>
            <person name="Lipzen A."/>
            <person name="Lutzoni F."/>
            <person name="Magnuson J."/>
            <person name="Mondo S."/>
            <person name="Nolan M."/>
            <person name="Ohm R."/>
            <person name="Pangilinan J."/>
            <person name="Park H.-J."/>
            <person name="Ramirez L."/>
            <person name="Alfaro M."/>
            <person name="Sun H."/>
            <person name="Tritt A."/>
            <person name="Yoshinaga Y."/>
            <person name="Zwiers L.-H."/>
            <person name="Turgeon B."/>
            <person name="Goodwin S."/>
            <person name="Spatafora J."/>
            <person name="Crous P."/>
            <person name="Grigoriev I."/>
        </authorList>
    </citation>
    <scope>NUCLEOTIDE SEQUENCE</scope>
    <source>
        <strain evidence="2">HMLAC05119</strain>
    </source>
</reference>
<accession>A0A6A5QC11</accession>
<keyword evidence="1" id="KW-1133">Transmembrane helix</keyword>